<evidence type="ECO:0000256" key="4">
    <source>
        <dbReference type="ARBA" id="ARBA00023203"/>
    </source>
</evidence>
<dbReference type="InterPro" id="IPR036140">
    <property type="entry name" value="PFN_sf"/>
</dbReference>
<evidence type="ECO:0000256" key="3">
    <source>
        <dbReference type="ARBA" id="ARBA00022490"/>
    </source>
</evidence>
<dbReference type="EMBL" id="GIBP01010645">
    <property type="protein sequence ID" value="NDV39614.1"/>
    <property type="molecule type" value="Transcribed_RNA"/>
</dbReference>
<sequence length="125" mass="13319">MSWQSYVDDQLVATGLANALIMGHDGHLWATSKDFGLLPGEGPAIAAVFKNPGLLFSNGMTVNGVRYLGIKGDERSAYGKRTMGGVVCVKTVQAIIVAVYDEKLQPGQAANTVEKLGDYLLENGF</sequence>
<dbReference type="InterPro" id="IPR048278">
    <property type="entry name" value="PFN"/>
</dbReference>
<evidence type="ECO:0000256" key="5">
    <source>
        <dbReference type="ARBA" id="ARBA00023212"/>
    </source>
</evidence>
<dbReference type="Gene3D" id="3.30.450.30">
    <property type="entry name" value="Dynein light chain 2a, cytoplasmic"/>
    <property type="match status" value="1"/>
</dbReference>
<organism evidence="8">
    <name type="scientific">Arcella intermedia</name>
    <dbReference type="NCBI Taxonomy" id="1963864"/>
    <lineage>
        <taxon>Eukaryota</taxon>
        <taxon>Amoebozoa</taxon>
        <taxon>Tubulinea</taxon>
        <taxon>Elardia</taxon>
        <taxon>Arcellinida</taxon>
        <taxon>Sphaerothecina</taxon>
        <taxon>Arcellidae</taxon>
        <taxon>Arcella</taxon>
    </lineage>
</organism>
<keyword evidence="4 7" id="KW-0009">Actin-binding</keyword>
<dbReference type="GO" id="GO:0003785">
    <property type="term" value="F:actin monomer binding"/>
    <property type="evidence" value="ECO:0007669"/>
    <property type="project" value="TreeGrafter"/>
</dbReference>
<reference evidence="8" key="1">
    <citation type="journal article" date="2020" name="J. Eukaryot. Microbiol.">
        <title>De novo Sequencing, Assembly and Annotation of the Transcriptome for the Free-Living Testate Amoeba Arcella intermedia.</title>
        <authorList>
            <person name="Ribeiro G.M."/>
            <person name="Porfirio-Sousa A.L."/>
            <person name="Maurer-Alcala X.X."/>
            <person name="Katz L.A."/>
            <person name="Lahr D.J.G."/>
        </authorList>
    </citation>
    <scope>NUCLEOTIDE SEQUENCE</scope>
</reference>
<proteinExistence type="inferred from homology"/>
<dbReference type="PANTHER" id="PTHR11604:SF0">
    <property type="entry name" value="PROFILIN"/>
    <property type="match status" value="1"/>
</dbReference>
<dbReference type="PROSITE" id="PS00414">
    <property type="entry name" value="PROFILIN"/>
    <property type="match status" value="1"/>
</dbReference>
<keyword evidence="3" id="KW-0963">Cytoplasm</keyword>
<dbReference type="GO" id="GO:0005938">
    <property type="term" value="C:cell cortex"/>
    <property type="evidence" value="ECO:0007669"/>
    <property type="project" value="TreeGrafter"/>
</dbReference>
<dbReference type="FunFam" id="3.30.450.30:FF:000001">
    <property type="entry name" value="Profilin"/>
    <property type="match status" value="1"/>
</dbReference>
<keyword evidence="5" id="KW-0206">Cytoskeleton</keyword>
<comment type="subcellular location">
    <subcellularLocation>
        <location evidence="1">Cytoplasm</location>
        <location evidence="1">Cytoskeleton</location>
    </subcellularLocation>
</comment>
<dbReference type="GO" id="GO:0005856">
    <property type="term" value="C:cytoskeleton"/>
    <property type="evidence" value="ECO:0007669"/>
    <property type="project" value="UniProtKB-SubCell"/>
</dbReference>
<dbReference type="Pfam" id="PF00235">
    <property type="entry name" value="Profilin"/>
    <property type="match status" value="1"/>
</dbReference>
<evidence type="ECO:0000313" key="8">
    <source>
        <dbReference type="EMBL" id="NDV39614.1"/>
    </source>
</evidence>
<name>A0A6B2LRF0_9EUKA</name>
<comment type="similarity">
    <text evidence="2 7">Belongs to the profilin family.</text>
</comment>
<protein>
    <recommendedName>
        <fullName evidence="7">Profilin</fullName>
    </recommendedName>
</protein>
<dbReference type="AlphaFoldDB" id="A0A6B2LRF0"/>
<accession>A0A6B2LRF0</accession>
<dbReference type="CDD" id="cd00148">
    <property type="entry name" value="PROF"/>
    <property type="match status" value="1"/>
</dbReference>
<comment type="function">
    <text evidence="6">Binds to actin and affects the structure of the cytoskeleton. At high concentrations, profilin prevents the polymerization of actin, whereas it enhances it at low concentrations. By binding to PIP2, it inhibits the formation of IP3 and DG.</text>
</comment>
<evidence type="ECO:0000256" key="2">
    <source>
        <dbReference type="ARBA" id="ARBA00010058"/>
    </source>
</evidence>
<evidence type="ECO:0000256" key="6">
    <source>
        <dbReference type="ARBA" id="ARBA00025549"/>
    </source>
</evidence>
<evidence type="ECO:0000256" key="7">
    <source>
        <dbReference type="RuleBase" id="RU003909"/>
    </source>
</evidence>
<dbReference type="PRINTS" id="PR00392">
    <property type="entry name" value="PROFILIN"/>
</dbReference>
<dbReference type="InterPro" id="IPR027310">
    <property type="entry name" value="Profilin_CS"/>
</dbReference>
<dbReference type="InterPro" id="IPR005455">
    <property type="entry name" value="PFN_euk"/>
</dbReference>
<evidence type="ECO:0000256" key="1">
    <source>
        <dbReference type="ARBA" id="ARBA00004245"/>
    </source>
</evidence>
<dbReference type="PANTHER" id="PTHR11604">
    <property type="entry name" value="PROFILIN"/>
    <property type="match status" value="1"/>
</dbReference>
<dbReference type="SMART" id="SM00392">
    <property type="entry name" value="PROF"/>
    <property type="match status" value="1"/>
</dbReference>
<dbReference type="SUPFAM" id="SSF55770">
    <property type="entry name" value="Profilin (actin-binding protein)"/>
    <property type="match status" value="1"/>
</dbReference>
<dbReference type="PRINTS" id="PR01640">
    <property type="entry name" value="PROFILINPLNT"/>
</dbReference>